<dbReference type="KEGG" id="mcui:G8O30_03165"/>
<protein>
    <submittedName>
        <fullName evidence="2">Spore germination protein</fullName>
    </submittedName>
</protein>
<dbReference type="AlphaFoldDB" id="A0A7S8HF05"/>
<proteinExistence type="inferred from homology"/>
<comment type="similarity">
    <text evidence="1">Belongs to the GerPA/GerPF family.</text>
</comment>
<gene>
    <name evidence="2" type="ORF">G8O30_03165</name>
</gene>
<evidence type="ECO:0000256" key="1">
    <source>
        <dbReference type="ARBA" id="ARBA00008103"/>
    </source>
</evidence>
<dbReference type="PANTHER" id="PTHR37808">
    <property type="entry name" value="SPORE GERMINATION PROTEIN-LIKE PROTEIN YDZR-RELATED"/>
    <property type="match status" value="1"/>
</dbReference>
<name>A0A7S8HF05_9BACI</name>
<reference evidence="2 3" key="1">
    <citation type="submission" date="2019-07" db="EMBL/GenBank/DDBJ databases">
        <title>Genome sequence of 2 isolates from Red Sea Mangroves.</title>
        <authorList>
            <person name="Sefrji F."/>
            <person name="Michoud G."/>
            <person name="Merlino G."/>
            <person name="Daffonchio D."/>
        </authorList>
    </citation>
    <scope>NUCLEOTIDE SEQUENCE [LARGE SCALE GENOMIC DNA]</scope>
    <source>
        <strain evidence="2 3">R1DC41</strain>
    </source>
</reference>
<dbReference type="Pfam" id="PF10676">
    <property type="entry name" value="gerPA"/>
    <property type="match status" value="1"/>
</dbReference>
<dbReference type="InterPro" id="IPR019618">
    <property type="entry name" value="Spore_germination_GerPA"/>
</dbReference>
<dbReference type="EMBL" id="CP049742">
    <property type="protein sequence ID" value="QPC46026.1"/>
    <property type="molecule type" value="Genomic_DNA"/>
</dbReference>
<accession>A0A7S8HF05</accession>
<keyword evidence="3" id="KW-1185">Reference proteome</keyword>
<evidence type="ECO:0000313" key="3">
    <source>
        <dbReference type="Proteomes" id="UP000593626"/>
    </source>
</evidence>
<evidence type="ECO:0000313" key="2">
    <source>
        <dbReference type="EMBL" id="QPC46026.1"/>
    </source>
</evidence>
<dbReference type="Proteomes" id="UP000593626">
    <property type="component" value="Chromosome"/>
</dbReference>
<dbReference type="RefSeq" id="WP_239673548.1">
    <property type="nucleotide sequence ID" value="NZ_CP049742.1"/>
</dbReference>
<organism evidence="2 3">
    <name type="scientific">Mangrovibacillus cuniculi</name>
    <dbReference type="NCBI Taxonomy" id="2593652"/>
    <lineage>
        <taxon>Bacteria</taxon>
        <taxon>Bacillati</taxon>
        <taxon>Bacillota</taxon>
        <taxon>Bacilli</taxon>
        <taxon>Bacillales</taxon>
        <taxon>Bacillaceae</taxon>
        <taxon>Mangrovibacillus</taxon>
    </lineage>
</organism>
<sequence>MPALIGPVQILTIGGGVTHFGDTLIISPKNAVKSFNGAGGGNTGAFIITTSVISLTNTIDPNVVDQPILGNN</sequence>
<dbReference type="PANTHER" id="PTHR37808:SF1">
    <property type="entry name" value="SPORE GERMINATION PROTEIN-LIKE PROTEIN YDZR"/>
    <property type="match status" value="1"/>
</dbReference>